<protein>
    <recommendedName>
        <fullName evidence="15">Riboflavin biosynthesis protein</fullName>
    </recommendedName>
    <domain>
        <recommendedName>
            <fullName evidence="15">Riboflavin kinase</fullName>
            <ecNumber evidence="15">2.7.1.26</ecNumber>
        </recommendedName>
        <alternativeName>
            <fullName evidence="15">Flavokinase</fullName>
        </alternativeName>
    </domain>
    <domain>
        <recommendedName>
            <fullName evidence="15">FMN adenylyltransferase</fullName>
            <ecNumber evidence="15">2.7.7.2</ecNumber>
        </recommendedName>
        <alternativeName>
            <fullName evidence="15">FAD pyrophosphorylase</fullName>
        </alternativeName>
        <alternativeName>
            <fullName evidence="15">FAD synthase</fullName>
        </alternativeName>
    </domain>
</protein>
<evidence type="ECO:0000256" key="10">
    <source>
        <dbReference type="ARBA" id="ARBA00022827"/>
    </source>
</evidence>
<dbReference type="UniPathway" id="UPA00277">
    <property type="reaction ID" value="UER00407"/>
</dbReference>
<comment type="pathway">
    <text evidence="2 15">Cofactor biosynthesis; FAD biosynthesis; FAD from FMN: step 1/1.</text>
</comment>
<dbReference type="FunFam" id="3.40.50.620:FF:000021">
    <property type="entry name" value="Riboflavin biosynthesis protein"/>
    <property type="match status" value="1"/>
</dbReference>
<dbReference type="PANTHER" id="PTHR22749:SF6">
    <property type="entry name" value="RIBOFLAVIN KINASE"/>
    <property type="match status" value="1"/>
</dbReference>
<comment type="catalytic activity">
    <reaction evidence="13 15">
        <text>riboflavin + ATP = FMN + ADP + H(+)</text>
        <dbReference type="Rhea" id="RHEA:14357"/>
        <dbReference type="ChEBI" id="CHEBI:15378"/>
        <dbReference type="ChEBI" id="CHEBI:30616"/>
        <dbReference type="ChEBI" id="CHEBI:57986"/>
        <dbReference type="ChEBI" id="CHEBI:58210"/>
        <dbReference type="ChEBI" id="CHEBI:456216"/>
        <dbReference type="EC" id="2.7.1.26"/>
    </reaction>
</comment>
<keyword evidence="6 15" id="KW-0808">Transferase</keyword>
<dbReference type="Gene3D" id="3.40.50.620">
    <property type="entry name" value="HUPs"/>
    <property type="match status" value="1"/>
</dbReference>
<dbReference type="CDD" id="cd02064">
    <property type="entry name" value="FAD_synthetase_N"/>
    <property type="match status" value="1"/>
</dbReference>
<dbReference type="EMBL" id="VLLL01000001">
    <property type="protein sequence ID" value="TWJ17169.1"/>
    <property type="molecule type" value="Genomic_DNA"/>
</dbReference>
<dbReference type="SUPFAM" id="SSF82114">
    <property type="entry name" value="Riboflavin kinase-like"/>
    <property type="match status" value="1"/>
</dbReference>
<dbReference type="GO" id="GO:0005524">
    <property type="term" value="F:ATP binding"/>
    <property type="evidence" value="ECO:0007669"/>
    <property type="project" value="UniProtKB-UniRule"/>
</dbReference>
<dbReference type="EC" id="2.7.1.26" evidence="15"/>
<organism evidence="17 18">
    <name type="scientific">Stackebrandtia albiflava</name>
    <dbReference type="NCBI Taxonomy" id="406432"/>
    <lineage>
        <taxon>Bacteria</taxon>
        <taxon>Bacillati</taxon>
        <taxon>Actinomycetota</taxon>
        <taxon>Actinomycetes</taxon>
        <taxon>Glycomycetales</taxon>
        <taxon>Glycomycetaceae</taxon>
        <taxon>Stackebrandtia</taxon>
    </lineage>
</organism>
<evidence type="ECO:0000256" key="15">
    <source>
        <dbReference type="PIRNR" id="PIRNR004491"/>
    </source>
</evidence>
<keyword evidence="8 15" id="KW-0547">Nucleotide-binding</keyword>
<dbReference type="SUPFAM" id="SSF52374">
    <property type="entry name" value="Nucleotidylyl transferase"/>
    <property type="match status" value="1"/>
</dbReference>
<dbReference type="Pfam" id="PF06574">
    <property type="entry name" value="FAD_syn"/>
    <property type="match status" value="1"/>
</dbReference>
<dbReference type="PIRSF" id="PIRSF004491">
    <property type="entry name" value="FAD_Synth"/>
    <property type="match status" value="1"/>
</dbReference>
<evidence type="ECO:0000256" key="7">
    <source>
        <dbReference type="ARBA" id="ARBA00022695"/>
    </source>
</evidence>
<comment type="function">
    <text evidence="1">Catalyzes the phosphorylation of riboflavin to FMN followed by the adenylation of FMN to FAD.</text>
</comment>
<evidence type="ECO:0000256" key="14">
    <source>
        <dbReference type="ARBA" id="ARBA00049494"/>
    </source>
</evidence>
<dbReference type="InterPro" id="IPR002606">
    <property type="entry name" value="Riboflavin_kinase_bac"/>
</dbReference>
<comment type="caution">
    <text evidence="17">The sequence shown here is derived from an EMBL/GenBank/DDBJ whole genome shotgun (WGS) entry which is preliminary data.</text>
</comment>
<dbReference type="InterPro" id="IPR015865">
    <property type="entry name" value="Riboflavin_kinase_bac/euk"/>
</dbReference>
<dbReference type="GO" id="GO:0008531">
    <property type="term" value="F:riboflavin kinase activity"/>
    <property type="evidence" value="ECO:0007669"/>
    <property type="project" value="UniProtKB-UniRule"/>
</dbReference>
<dbReference type="NCBIfam" id="NF004160">
    <property type="entry name" value="PRK05627.1-3"/>
    <property type="match status" value="1"/>
</dbReference>
<reference evidence="17 18" key="1">
    <citation type="journal article" date="2013" name="Stand. Genomic Sci.">
        <title>Genomic Encyclopedia of Type Strains, Phase I: The one thousand microbial genomes (KMG-I) project.</title>
        <authorList>
            <person name="Kyrpides N.C."/>
            <person name="Woyke T."/>
            <person name="Eisen J.A."/>
            <person name="Garrity G."/>
            <person name="Lilburn T.G."/>
            <person name="Beck B.J."/>
            <person name="Whitman W.B."/>
            <person name="Hugenholtz P."/>
            <person name="Klenk H.P."/>
        </authorList>
    </citation>
    <scope>NUCLEOTIDE SEQUENCE [LARGE SCALE GENOMIC DNA]</scope>
    <source>
        <strain evidence="17 18">DSM 45044</strain>
    </source>
</reference>
<keyword evidence="7 15" id="KW-0548">Nucleotidyltransferase</keyword>
<comment type="similarity">
    <text evidence="15">Belongs to the ribF family.</text>
</comment>
<evidence type="ECO:0000256" key="4">
    <source>
        <dbReference type="ARBA" id="ARBA00022630"/>
    </source>
</evidence>
<dbReference type="GO" id="GO:0009231">
    <property type="term" value="P:riboflavin biosynthetic process"/>
    <property type="evidence" value="ECO:0007669"/>
    <property type="project" value="InterPro"/>
</dbReference>
<sequence>MQRWRGSSATPPGWGRSVITIGVFDGVHRGHQQIIGRAVETARTMGLPSVVVTFDPHPSEVVRPGAHPLTLTDLDRRAELVAALGVDGFCVQPFTPEFSRLSAESFVHDMLVGDLHAAAVVVGENFRFGHKAAGDVSLLEKLGHAFGFAADAVALAGTGATVYSSTFIRSCVDAGDVAAAAEALGRPHRVRGVVVRGADRGGSQLGFPTANLRHDPHAAVPADGVYAGRFARADGTVLPAAISVGTNPTFAGTDRTVEAHILDFSGDLYGEEAGIDFVARLREQRTYDSLPPLIAQMEADVVETRRLLEA</sequence>
<evidence type="ECO:0000313" key="17">
    <source>
        <dbReference type="EMBL" id="TWJ17169.1"/>
    </source>
</evidence>
<dbReference type="InterPro" id="IPR015864">
    <property type="entry name" value="FAD_synthase"/>
</dbReference>
<dbReference type="PANTHER" id="PTHR22749">
    <property type="entry name" value="RIBOFLAVIN KINASE/FMN ADENYLYLTRANSFERASE"/>
    <property type="match status" value="1"/>
</dbReference>
<evidence type="ECO:0000313" key="18">
    <source>
        <dbReference type="Proteomes" id="UP000321617"/>
    </source>
</evidence>
<evidence type="ECO:0000256" key="11">
    <source>
        <dbReference type="ARBA" id="ARBA00022840"/>
    </source>
</evidence>
<dbReference type="AlphaFoldDB" id="A0A562VH10"/>
<dbReference type="OrthoDB" id="9803667at2"/>
<dbReference type="GO" id="GO:0003919">
    <property type="term" value="F:FMN adenylyltransferase activity"/>
    <property type="evidence" value="ECO:0007669"/>
    <property type="project" value="UniProtKB-UniRule"/>
</dbReference>
<evidence type="ECO:0000256" key="3">
    <source>
        <dbReference type="ARBA" id="ARBA00005201"/>
    </source>
</evidence>
<evidence type="ECO:0000256" key="2">
    <source>
        <dbReference type="ARBA" id="ARBA00004726"/>
    </source>
</evidence>
<dbReference type="InterPro" id="IPR004821">
    <property type="entry name" value="Cyt_trans-like"/>
</dbReference>
<keyword evidence="11 15" id="KW-0067">ATP-binding</keyword>
<keyword evidence="10 15" id="KW-0274">FAD</keyword>
<dbReference type="Pfam" id="PF01687">
    <property type="entry name" value="Flavokinase"/>
    <property type="match status" value="1"/>
</dbReference>
<dbReference type="NCBIfam" id="TIGR00125">
    <property type="entry name" value="cyt_tran_rel"/>
    <property type="match status" value="1"/>
</dbReference>
<comment type="pathway">
    <text evidence="3 15">Cofactor biosynthesis; FMN biosynthesis; FMN from riboflavin (ATP route): step 1/1.</text>
</comment>
<feature type="domain" description="Riboflavin kinase" evidence="16">
    <location>
        <begin position="183"/>
        <end position="309"/>
    </location>
</feature>
<accession>A0A562VH10</accession>
<evidence type="ECO:0000256" key="6">
    <source>
        <dbReference type="ARBA" id="ARBA00022679"/>
    </source>
</evidence>
<keyword evidence="12" id="KW-0511">Multifunctional enzyme</keyword>
<dbReference type="Proteomes" id="UP000321617">
    <property type="component" value="Unassembled WGS sequence"/>
</dbReference>
<dbReference type="RefSeq" id="WP_147131319.1">
    <property type="nucleotide sequence ID" value="NZ_BAABIJ010000009.1"/>
</dbReference>
<comment type="catalytic activity">
    <reaction evidence="14 15">
        <text>FMN + ATP + H(+) = FAD + diphosphate</text>
        <dbReference type="Rhea" id="RHEA:17237"/>
        <dbReference type="ChEBI" id="CHEBI:15378"/>
        <dbReference type="ChEBI" id="CHEBI:30616"/>
        <dbReference type="ChEBI" id="CHEBI:33019"/>
        <dbReference type="ChEBI" id="CHEBI:57692"/>
        <dbReference type="ChEBI" id="CHEBI:58210"/>
        <dbReference type="EC" id="2.7.7.2"/>
    </reaction>
</comment>
<dbReference type="UniPathway" id="UPA00276">
    <property type="reaction ID" value="UER00406"/>
</dbReference>
<evidence type="ECO:0000256" key="12">
    <source>
        <dbReference type="ARBA" id="ARBA00023268"/>
    </source>
</evidence>
<dbReference type="InterPro" id="IPR014729">
    <property type="entry name" value="Rossmann-like_a/b/a_fold"/>
</dbReference>
<evidence type="ECO:0000256" key="9">
    <source>
        <dbReference type="ARBA" id="ARBA00022777"/>
    </source>
</evidence>
<dbReference type="EC" id="2.7.7.2" evidence="15"/>
<evidence type="ECO:0000256" key="1">
    <source>
        <dbReference type="ARBA" id="ARBA00002121"/>
    </source>
</evidence>
<keyword evidence="9 15" id="KW-0418">Kinase</keyword>
<keyword evidence="4 15" id="KW-0285">Flavoprotein</keyword>
<dbReference type="SMART" id="SM00904">
    <property type="entry name" value="Flavokinase"/>
    <property type="match status" value="1"/>
</dbReference>
<dbReference type="NCBIfam" id="TIGR00083">
    <property type="entry name" value="ribF"/>
    <property type="match status" value="1"/>
</dbReference>
<dbReference type="FunFam" id="2.40.30.30:FF:000003">
    <property type="entry name" value="Riboflavin biosynthesis protein"/>
    <property type="match status" value="1"/>
</dbReference>
<evidence type="ECO:0000256" key="13">
    <source>
        <dbReference type="ARBA" id="ARBA00047880"/>
    </source>
</evidence>
<keyword evidence="18" id="KW-1185">Reference proteome</keyword>
<evidence type="ECO:0000256" key="5">
    <source>
        <dbReference type="ARBA" id="ARBA00022643"/>
    </source>
</evidence>
<evidence type="ECO:0000259" key="16">
    <source>
        <dbReference type="SMART" id="SM00904"/>
    </source>
</evidence>
<name>A0A562VH10_9ACTN</name>
<proteinExistence type="inferred from homology"/>
<dbReference type="InterPro" id="IPR023468">
    <property type="entry name" value="Riboflavin_kinase"/>
</dbReference>
<keyword evidence="5 15" id="KW-0288">FMN</keyword>
<gene>
    <name evidence="17" type="ORF">LX16_0086</name>
</gene>
<dbReference type="InterPro" id="IPR023465">
    <property type="entry name" value="Riboflavin_kinase_dom_sf"/>
</dbReference>
<dbReference type="GO" id="GO:0009398">
    <property type="term" value="P:FMN biosynthetic process"/>
    <property type="evidence" value="ECO:0007669"/>
    <property type="project" value="UniProtKB-UniRule"/>
</dbReference>
<dbReference type="Gene3D" id="2.40.30.30">
    <property type="entry name" value="Riboflavin kinase-like"/>
    <property type="match status" value="1"/>
</dbReference>
<dbReference type="GO" id="GO:0006747">
    <property type="term" value="P:FAD biosynthetic process"/>
    <property type="evidence" value="ECO:0007669"/>
    <property type="project" value="UniProtKB-UniRule"/>
</dbReference>
<evidence type="ECO:0000256" key="8">
    <source>
        <dbReference type="ARBA" id="ARBA00022741"/>
    </source>
</evidence>